<proteinExistence type="predicted"/>
<dbReference type="GeneID" id="25246405"/>
<dbReference type="PATRIC" id="fig|35746.4.peg.2272"/>
<dbReference type="Proteomes" id="UP000066124">
    <property type="component" value="Chromosome"/>
</dbReference>
<dbReference type="AlphaFoldDB" id="A0A0K1IV08"/>
<keyword evidence="2" id="KW-0812">Transmembrane</keyword>
<accession>A0A0K1IV08</accession>
<keyword evidence="2" id="KW-1133">Transmembrane helix</keyword>
<evidence type="ECO:0000256" key="1">
    <source>
        <dbReference type="SAM" id="MobiDB-lite"/>
    </source>
</evidence>
<protein>
    <submittedName>
        <fullName evidence="3">Uncharacterized protein</fullName>
    </submittedName>
</protein>
<evidence type="ECO:0000313" key="3">
    <source>
        <dbReference type="EMBL" id="AKU08160.1"/>
    </source>
</evidence>
<organism evidence="3 4">
    <name type="scientific">Haloferax gibbonsii</name>
    <dbReference type="NCBI Taxonomy" id="35746"/>
    <lineage>
        <taxon>Archaea</taxon>
        <taxon>Methanobacteriati</taxon>
        <taxon>Methanobacteriota</taxon>
        <taxon>Stenosarchaea group</taxon>
        <taxon>Halobacteria</taxon>
        <taxon>Halobacteriales</taxon>
        <taxon>Haloferacaceae</taxon>
        <taxon>Haloferax</taxon>
    </lineage>
</organism>
<sequence length="87" mass="8494">MVQEDPSGPGFGSAVGRETVDQDASQGQRDASSSGTGSDTLEAMGYVDGAGGTGDGGSSLLTSTVKSMLWVGLGILAVAALLAVIFG</sequence>
<dbReference type="EMBL" id="CP011947">
    <property type="protein sequence ID" value="AKU08160.1"/>
    <property type="molecule type" value="Genomic_DNA"/>
</dbReference>
<keyword evidence="2" id="KW-0472">Membrane</keyword>
<dbReference type="RefSeq" id="WP_050459429.1">
    <property type="nucleotide sequence ID" value="NZ_CP011947.1"/>
</dbReference>
<reference evidence="4" key="1">
    <citation type="journal article" date="2015" name="J. Biotechnol.">
        <title>Complete genome sequence of Haloferax gibbonsii strain ARA6, a potential producer of polyhydroxyalkanoates and halocins isolated from Araruama, Rio de Janeiro, Brasil.</title>
        <authorList>
            <person name="Pinto L.H."/>
            <person name="D'Alincourt Carvalho-Assef A.P."/>
            <person name="Vieira R.P."/>
            <person name="Clementino M.M."/>
            <person name="Albano R.M."/>
        </authorList>
    </citation>
    <scope>NUCLEOTIDE SEQUENCE [LARGE SCALE GENOMIC DNA]</scope>
    <source>
        <strain evidence="4">ARA6</strain>
    </source>
</reference>
<evidence type="ECO:0000256" key="2">
    <source>
        <dbReference type="SAM" id="Phobius"/>
    </source>
</evidence>
<name>A0A0K1IV08_HALGI</name>
<feature type="transmembrane region" description="Helical" evidence="2">
    <location>
        <begin position="68"/>
        <end position="86"/>
    </location>
</feature>
<evidence type="ECO:0000313" key="4">
    <source>
        <dbReference type="Proteomes" id="UP000066124"/>
    </source>
</evidence>
<gene>
    <name evidence="3" type="ORF">ABY42_10585</name>
</gene>
<feature type="compositionally biased region" description="Polar residues" evidence="1">
    <location>
        <begin position="22"/>
        <end position="39"/>
    </location>
</feature>
<dbReference type="KEGG" id="hgi:ABY42_10585"/>
<feature type="region of interest" description="Disordered" evidence="1">
    <location>
        <begin position="1"/>
        <end position="50"/>
    </location>
</feature>